<evidence type="ECO:0000256" key="1">
    <source>
        <dbReference type="ARBA" id="ARBA00022553"/>
    </source>
</evidence>
<dbReference type="CDD" id="cd00060">
    <property type="entry name" value="FHA"/>
    <property type="match status" value="1"/>
</dbReference>
<feature type="compositionally biased region" description="Pro residues" evidence="2">
    <location>
        <begin position="63"/>
        <end position="72"/>
    </location>
</feature>
<feature type="compositionally biased region" description="Pro residues" evidence="2">
    <location>
        <begin position="33"/>
        <end position="43"/>
    </location>
</feature>
<feature type="region of interest" description="Disordered" evidence="2">
    <location>
        <begin position="1"/>
        <end position="117"/>
    </location>
</feature>
<name>A0AAW6T1I9_9MICO</name>
<evidence type="ECO:0000259" key="3">
    <source>
        <dbReference type="PROSITE" id="PS50006"/>
    </source>
</evidence>
<evidence type="ECO:0000313" key="4">
    <source>
        <dbReference type="EMBL" id="MDI2097657.1"/>
    </source>
</evidence>
<comment type="caution">
    <text evidence="4">The sequence shown here is derived from an EMBL/GenBank/DDBJ whole genome shotgun (WGS) entry which is preliminary data.</text>
</comment>
<protein>
    <submittedName>
        <fullName evidence="4">FHA domain-containing protein</fullName>
    </submittedName>
</protein>
<reference evidence="4 5" key="1">
    <citation type="submission" date="2023-04" db="EMBL/GenBank/DDBJ databases">
        <title>Klugiella caeni sp. nov. isolated from the sludge of biochemical tank.</title>
        <authorList>
            <person name="Geng K."/>
        </authorList>
    </citation>
    <scope>NUCLEOTIDE SEQUENCE [LARGE SCALE GENOMIC DNA]</scope>
    <source>
        <strain evidence="4 5">YN-L-19</strain>
    </source>
</reference>
<keyword evidence="1" id="KW-0597">Phosphoprotein</keyword>
<feature type="compositionally biased region" description="Low complexity" evidence="2">
    <location>
        <begin position="73"/>
        <end position="103"/>
    </location>
</feature>
<organism evidence="4 5">
    <name type="scientific">Ruicaihuangia caeni</name>
    <dbReference type="NCBI Taxonomy" id="3042517"/>
    <lineage>
        <taxon>Bacteria</taxon>
        <taxon>Bacillati</taxon>
        <taxon>Actinomycetota</taxon>
        <taxon>Actinomycetes</taxon>
        <taxon>Micrococcales</taxon>
        <taxon>Microbacteriaceae</taxon>
        <taxon>Ruicaihuangia</taxon>
    </lineage>
</organism>
<dbReference type="InterPro" id="IPR000253">
    <property type="entry name" value="FHA_dom"/>
</dbReference>
<keyword evidence="5" id="KW-1185">Reference proteome</keyword>
<proteinExistence type="predicted"/>
<gene>
    <name evidence="4" type="ORF">QF206_01570</name>
</gene>
<dbReference type="Proteomes" id="UP001321506">
    <property type="component" value="Unassembled WGS sequence"/>
</dbReference>
<sequence length="236" mass="23840">MPDDKRYLISVPPGLIPQAEPDVNSGTRKLPQPQKPSGPPPEQAPSTPGAGPRGPVISLGPGSPLPSAPPRSAPVSEPAAPIPAAGPAAEPAAERAVTPAVEPTAVDEGERSTLSATETAPVAVRRWVLALGDGTRHPVDPAVVVGRNPDPQGLGSAAGAGALPLAIVDPERSVSKTHALFQVRDGVLTVLDLDSTNGVVVSADGRDQPVVPGQPEVVPDAAVVSLGRFELRVVSA</sequence>
<feature type="compositionally biased region" description="Low complexity" evidence="2">
    <location>
        <begin position="44"/>
        <end position="62"/>
    </location>
</feature>
<dbReference type="SUPFAM" id="SSF49879">
    <property type="entry name" value="SMAD/FHA domain"/>
    <property type="match status" value="1"/>
</dbReference>
<evidence type="ECO:0000256" key="2">
    <source>
        <dbReference type="SAM" id="MobiDB-lite"/>
    </source>
</evidence>
<evidence type="ECO:0000313" key="5">
    <source>
        <dbReference type="Proteomes" id="UP001321506"/>
    </source>
</evidence>
<dbReference type="EMBL" id="JASATX010000001">
    <property type="protein sequence ID" value="MDI2097657.1"/>
    <property type="molecule type" value="Genomic_DNA"/>
</dbReference>
<dbReference type="Gene3D" id="2.60.200.20">
    <property type="match status" value="1"/>
</dbReference>
<dbReference type="AlphaFoldDB" id="A0AAW6T1I9"/>
<dbReference type="InterPro" id="IPR008984">
    <property type="entry name" value="SMAD_FHA_dom_sf"/>
</dbReference>
<feature type="domain" description="FHA" evidence="3">
    <location>
        <begin position="143"/>
        <end position="202"/>
    </location>
</feature>
<dbReference type="Pfam" id="PF00498">
    <property type="entry name" value="FHA"/>
    <property type="match status" value="1"/>
</dbReference>
<dbReference type="RefSeq" id="WP_281487445.1">
    <property type="nucleotide sequence ID" value="NZ_JASATX010000001.1"/>
</dbReference>
<dbReference type="PROSITE" id="PS50006">
    <property type="entry name" value="FHA_DOMAIN"/>
    <property type="match status" value="1"/>
</dbReference>
<accession>A0AAW6T1I9</accession>